<evidence type="ECO:0000313" key="5">
    <source>
        <dbReference type="Proteomes" id="UP000272942"/>
    </source>
</evidence>
<reference evidence="6" key="1">
    <citation type="submission" date="2016-06" db="UniProtKB">
        <authorList>
            <consortium name="WormBaseParasite"/>
        </authorList>
    </citation>
    <scope>IDENTIFICATION</scope>
</reference>
<evidence type="ECO:0000313" key="6">
    <source>
        <dbReference type="WBParaSite" id="ECPE_0000158001-mRNA-1"/>
    </source>
</evidence>
<dbReference type="GO" id="GO:0030016">
    <property type="term" value="C:myofibril"/>
    <property type="evidence" value="ECO:0007669"/>
    <property type="project" value="TreeGrafter"/>
</dbReference>
<dbReference type="GO" id="GO:0005523">
    <property type="term" value="F:tropomyosin binding"/>
    <property type="evidence" value="ECO:0007669"/>
    <property type="project" value="InterPro"/>
</dbReference>
<dbReference type="EMBL" id="UZAN01011260">
    <property type="protein sequence ID" value="VDP41702.1"/>
    <property type="molecule type" value="Genomic_DNA"/>
</dbReference>
<evidence type="ECO:0000313" key="4">
    <source>
        <dbReference type="EMBL" id="VDP41702.1"/>
    </source>
</evidence>
<proteinExistence type="predicted"/>
<dbReference type="Proteomes" id="UP000272942">
    <property type="component" value="Unassembled WGS sequence"/>
</dbReference>
<dbReference type="OrthoDB" id="2163268at2759"/>
<organism evidence="6">
    <name type="scientific">Echinostoma caproni</name>
    <dbReference type="NCBI Taxonomy" id="27848"/>
    <lineage>
        <taxon>Eukaryota</taxon>
        <taxon>Metazoa</taxon>
        <taxon>Spiralia</taxon>
        <taxon>Lophotrochozoa</taxon>
        <taxon>Platyhelminthes</taxon>
        <taxon>Trematoda</taxon>
        <taxon>Digenea</taxon>
        <taxon>Plagiorchiida</taxon>
        <taxon>Echinostomata</taxon>
        <taxon>Echinostomatoidea</taxon>
        <taxon>Echinostomatidae</taxon>
        <taxon>Echinostoma</taxon>
    </lineage>
</organism>
<dbReference type="GO" id="GO:0051694">
    <property type="term" value="P:pointed-end actin filament capping"/>
    <property type="evidence" value="ECO:0007669"/>
    <property type="project" value="InterPro"/>
</dbReference>
<name>A0A183A3P5_9TREM</name>
<evidence type="ECO:0000256" key="3">
    <source>
        <dbReference type="SAM" id="MobiDB-lite"/>
    </source>
</evidence>
<dbReference type="GO" id="GO:0030239">
    <property type="term" value="P:myofibril assembly"/>
    <property type="evidence" value="ECO:0007669"/>
    <property type="project" value="TreeGrafter"/>
</dbReference>
<sequence>MSHKLLFGKELASYDDDDIDELLAKLTEEEIEQLNEDLDPDNTLLPPSQRCRDQTKKAPTGPFDREKLLRYVHCEFFTSQ</sequence>
<feature type="region of interest" description="Disordered" evidence="3">
    <location>
        <begin position="35"/>
        <end position="61"/>
    </location>
</feature>
<dbReference type="PANTHER" id="PTHR10901">
    <property type="entry name" value="TROPOMODULIN"/>
    <property type="match status" value="1"/>
</dbReference>
<dbReference type="Pfam" id="PF03250">
    <property type="entry name" value="Tropomodulin"/>
    <property type="match status" value="1"/>
</dbReference>
<gene>
    <name evidence="4" type="ORF">ECPE_LOCUS1580</name>
</gene>
<keyword evidence="5" id="KW-1185">Reference proteome</keyword>
<dbReference type="PANTHER" id="PTHR10901:SF6">
    <property type="entry name" value="TROPOMODULIN, ISOFORM N"/>
    <property type="match status" value="1"/>
</dbReference>
<dbReference type="AlphaFoldDB" id="A0A183A3P5"/>
<dbReference type="WBParaSite" id="ECPE_0000158001-mRNA-1">
    <property type="protein sequence ID" value="ECPE_0000158001-mRNA-1"/>
    <property type="gene ID" value="ECPE_0000158001"/>
</dbReference>
<comment type="subcellular location">
    <subcellularLocation>
        <location evidence="1">Cytoplasm</location>
    </subcellularLocation>
</comment>
<evidence type="ECO:0000256" key="1">
    <source>
        <dbReference type="ARBA" id="ARBA00004496"/>
    </source>
</evidence>
<dbReference type="GO" id="GO:0005856">
    <property type="term" value="C:cytoskeleton"/>
    <property type="evidence" value="ECO:0007669"/>
    <property type="project" value="TreeGrafter"/>
</dbReference>
<keyword evidence="2" id="KW-0963">Cytoplasm</keyword>
<accession>A0A183A3P5</accession>
<dbReference type="InterPro" id="IPR004934">
    <property type="entry name" value="TMOD"/>
</dbReference>
<dbReference type="GO" id="GO:0007015">
    <property type="term" value="P:actin filament organization"/>
    <property type="evidence" value="ECO:0007669"/>
    <property type="project" value="TreeGrafter"/>
</dbReference>
<protein>
    <submittedName>
        <fullName evidence="6">Tropomodulin</fullName>
    </submittedName>
</protein>
<evidence type="ECO:0000256" key="2">
    <source>
        <dbReference type="ARBA" id="ARBA00022490"/>
    </source>
</evidence>
<reference evidence="4 5" key="2">
    <citation type="submission" date="2018-11" db="EMBL/GenBank/DDBJ databases">
        <authorList>
            <consortium name="Pathogen Informatics"/>
        </authorList>
    </citation>
    <scope>NUCLEOTIDE SEQUENCE [LARGE SCALE GENOMIC DNA]</scope>
    <source>
        <strain evidence="4 5">Egypt</strain>
    </source>
</reference>